<dbReference type="Gene3D" id="2.170.300.10">
    <property type="entry name" value="Tie2 ligand-binding domain superfamily"/>
    <property type="match status" value="1"/>
</dbReference>
<proteinExistence type="predicted"/>
<dbReference type="RefSeq" id="XP_005088923.1">
    <property type="nucleotide sequence ID" value="XM_005088866.3"/>
</dbReference>
<keyword evidence="1" id="KW-0245">EGF-like domain</keyword>
<dbReference type="PANTHER" id="PTHR24043:SF8">
    <property type="entry name" value="EGF-LIKE DOMAIN-CONTAINING PROTEIN"/>
    <property type="match status" value="1"/>
</dbReference>
<dbReference type="InterPro" id="IPR042635">
    <property type="entry name" value="MEGF10/SREC1/2-like"/>
</dbReference>
<feature type="compositionally biased region" description="Basic and acidic residues" evidence="2">
    <location>
        <begin position="547"/>
        <end position="560"/>
    </location>
</feature>
<protein>
    <submittedName>
        <fullName evidence="6">Uncharacterized protein LOC101846698</fullName>
    </submittedName>
</protein>
<feature type="domain" description="EGF-like" evidence="4">
    <location>
        <begin position="202"/>
        <end position="233"/>
    </location>
</feature>
<feature type="domain" description="EGF-like" evidence="4">
    <location>
        <begin position="126"/>
        <end position="155"/>
    </location>
</feature>
<dbReference type="SUPFAM" id="SSF57184">
    <property type="entry name" value="Growth factor receptor domain"/>
    <property type="match status" value="1"/>
</dbReference>
<feature type="domain" description="EGF-like" evidence="4">
    <location>
        <begin position="91"/>
        <end position="124"/>
    </location>
</feature>
<sequence>MAAVVLSLVLTAALFIWPLSLPSAHENYLDNSCYSGVSCSDTCLNYSHGEKCNSKHTLCPCGVRECRRYNGTCLYTCVDHTVTVVSGSNNTCNATCIGACFSGSECEGNVCEECIPGYYGMNCSLKCDSLCAQDCEKHSGYCDECIQGVYGRECRTRCPEHCLSKNCTRENGECEKCQPGFIGGKCSIRCSEGYFGDQCQSTCAQSCKHSKCNHVTGRCLQGCIPGYFGKFCDLACPNGTYGAECLSQCPATCLPGTPCHHENGECIQGCTAGYSGEVCDTVCSEGHYGESCLQNCSDFCFLRLCNPFSGRCTACVRGRSGPLCDTIAEQQTYPYQSLIHPEMTPNMVLGVVFSLLGLGMTLWCITGASAYFRNMLSLEKVYKTGKLPRRWRKTPHIRGKFVVTSQHRRVRPVRRSTRLSENWIWKLAKQENFTDKLKLNFPKRSFRPKKSRRRVVEISNEESTTDDRARLSEFPSKLDFSPDVGVQNVFNRPCDLTLESELAKMEKGSIIGDSEINTTSDSENDSVENTEDIGFGTISEATFVPSKQDESKTLQSDRTRISYTSSGTGKAQSTNVYSTEYSSDRTSRFSTRLKLRRPTSRVHSQRTSQRSRRTASSVSSLAETEDESTEPSEDIEETTSTNYSDTGSSTTRLTNQNEAPSWQLDTESGSFQQRQETQVEIGTQQRDWTEKKNDPVKVAITKTVRIHTPESRTLPARKNRTGYNNVVSHTRTRLDADTTTDPSPVPFPVTDEVGYGETSRPTIIERGLKNMASIFDRFRRGFTTRQSAGTSEAPLHPTVTPQLPSTNRTTSNQFLLTRIDEWWKTHRPGQVHRGPPIGVAGFISEETTVSMNE</sequence>
<feature type="compositionally biased region" description="Acidic residues" evidence="2">
    <location>
        <begin position="623"/>
        <end position="637"/>
    </location>
</feature>
<feature type="region of interest" description="Disordered" evidence="2">
    <location>
        <begin position="538"/>
        <end position="691"/>
    </location>
</feature>
<evidence type="ECO:0000256" key="3">
    <source>
        <dbReference type="SAM" id="SignalP"/>
    </source>
</evidence>
<feature type="signal peptide" evidence="3">
    <location>
        <begin position="1"/>
        <end position="24"/>
    </location>
</feature>
<dbReference type="InterPro" id="IPR000742">
    <property type="entry name" value="EGF"/>
</dbReference>
<name>A0ABM0JA34_APLCA</name>
<organism evidence="5 6">
    <name type="scientific">Aplysia californica</name>
    <name type="common">California sea hare</name>
    <dbReference type="NCBI Taxonomy" id="6500"/>
    <lineage>
        <taxon>Eukaryota</taxon>
        <taxon>Metazoa</taxon>
        <taxon>Spiralia</taxon>
        <taxon>Lophotrochozoa</taxon>
        <taxon>Mollusca</taxon>
        <taxon>Gastropoda</taxon>
        <taxon>Heterobranchia</taxon>
        <taxon>Euthyneura</taxon>
        <taxon>Tectipleura</taxon>
        <taxon>Aplysiida</taxon>
        <taxon>Aplysioidea</taxon>
        <taxon>Aplysiidae</taxon>
        <taxon>Aplysia</taxon>
    </lineage>
</organism>
<dbReference type="Proteomes" id="UP000694888">
    <property type="component" value="Unplaced"/>
</dbReference>
<feature type="domain" description="EGF-like" evidence="4">
    <location>
        <begin position="161"/>
        <end position="200"/>
    </location>
</feature>
<dbReference type="SMART" id="SM00181">
    <property type="entry name" value="EGF"/>
    <property type="match status" value="6"/>
</dbReference>
<gene>
    <name evidence="6" type="primary">LOC101846698</name>
</gene>
<dbReference type="GeneID" id="101846698"/>
<feature type="compositionally biased region" description="Polar residues" evidence="2">
    <location>
        <begin position="561"/>
        <end position="581"/>
    </location>
</feature>
<keyword evidence="5" id="KW-1185">Reference proteome</keyword>
<feature type="domain" description="EGF-like" evidence="4">
    <location>
        <begin position="295"/>
        <end position="325"/>
    </location>
</feature>
<accession>A0ABM0JA34</accession>
<dbReference type="InterPro" id="IPR009030">
    <property type="entry name" value="Growth_fac_rcpt_cys_sf"/>
</dbReference>
<reference evidence="6" key="1">
    <citation type="submission" date="2025-08" db="UniProtKB">
        <authorList>
            <consortium name="RefSeq"/>
        </authorList>
    </citation>
    <scope>IDENTIFICATION</scope>
</reference>
<evidence type="ECO:0000256" key="1">
    <source>
        <dbReference type="ARBA" id="ARBA00022536"/>
    </source>
</evidence>
<evidence type="ECO:0000256" key="2">
    <source>
        <dbReference type="SAM" id="MobiDB-lite"/>
    </source>
</evidence>
<feature type="region of interest" description="Disordered" evidence="2">
    <location>
        <begin position="735"/>
        <end position="754"/>
    </location>
</feature>
<keyword evidence="3" id="KW-0732">Signal</keyword>
<feature type="chain" id="PRO_5045349550" evidence="3">
    <location>
        <begin position="25"/>
        <end position="853"/>
    </location>
</feature>
<evidence type="ECO:0000259" key="4">
    <source>
        <dbReference type="SMART" id="SM00181"/>
    </source>
</evidence>
<evidence type="ECO:0000313" key="6">
    <source>
        <dbReference type="RefSeq" id="XP_005088923.1"/>
    </source>
</evidence>
<feature type="compositionally biased region" description="Polar residues" evidence="2">
    <location>
        <begin position="642"/>
        <end position="686"/>
    </location>
</feature>
<feature type="compositionally biased region" description="Basic residues" evidence="2">
    <location>
        <begin position="591"/>
        <end position="613"/>
    </location>
</feature>
<feature type="domain" description="EGF-like" evidence="4">
    <location>
        <begin position="252"/>
        <end position="293"/>
    </location>
</feature>
<evidence type="ECO:0000313" key="5">
    <source>
        <dbReference type="Proteomes" id="UP000694888"/>
    </source>
</evidence>
<dbReference type="PANTHER" id="PTHR24043">
    <property type="entry name" value="SCAVENGER RECEPTOR CLASS F"/>
    <property type="match status" value="1"/>
</dbReference>